<sequence length="654" mass="75115">MDLIEKLQRIIRKKSDEEVKVEKGYNPNLVAAIQPQGGIKFEPNYIRLGDGYITCLHVYKYQSIVQDYWLEPILNMPNVIATIDIANANKHEVVEKINRAMAEQNARFYNAKENIERIDARNLYQELDQLYNDIALGEIVKCIHLRLYVKGKTLEELEINTRRVMEELEAMNFRSAVFLNEQEWEWESMFTSYHTQLKYVNKRKGKEISATTLAGGYPFHYTALHDPNGTYLGTTYTGGTVLFDLFHKDKQRKHYNALMVGVMGSGKSTLLKKMVLEQAIRGNKVRILDITGEFSELVEALGGKQIALDGSEGIINPLHVYKTAVNDDGSTNEELSFMQHLSKLKVFYNYLKPTATDDEKSMFSSLLLKLYIRKGLWSEKKVLPITTFKAHEYPTFSEFLQLIRDELYEDFPNRIIKQNLSESNVAILSSIELTIKNLIEIYSQIFDGHSSIRSFDDELIVSFPLRSLLSLQGEIFQAQLFNIMNTLWDGMIVNGSNQFRKFNHGELTVEDAVKYLIIMDEAHNIINTRDISKPAVQYIERFMREARKYFGGIFFVSHSINDFVPNYDGKITNDNAENIKKLFQLTQYKFIAQQDAITLPIIKSIFEGQITDSELQLIPRFETGHLILSISGVKNITFKVEIPPNELTLFGGGA</sequence>
<evidence type="ECO:0000313" key="2">
    <source>
        <dbReference type="EMBL" id="MFC5543009.1"/>
    </source>
</evidence>
<dbReference type="Proteomes" id="UP001595978">
    <property type="component" value="Unassembled WGS sequence"/>
</dbReference>
<reference evidence="3" key="1">
    <citation type="journal article" date="2019" name="Int. J. Syst. Evol. Microbiol.">
        <title>The Global Catalogue of Microorganisms (GCM) 10K type strain sequencing project: providing services to taxonomists for standard genome sequencing and annotation.</title>
        <authorList>
            <consortium name="The Broad Institute Genomics Platform"/>
            <consortium name="The Broad Institute Genome Sequencing Center for Infectious Disease"/>
            <person name="Wu L."/>
            <person name="Ma J."/>
        </authorList>
    </citation>
    <scope>NUCLEOTIDE SEQUENCE [LARGE SCALE GENOMIC DNA]</scope>
    <source>
        <strain evidence="3">CCUG 56331</strain>
    </source>
</reference>
<organism evidence="2 3">
    <name type="scientific">Ureibacillus suwonensis</name>
    <dbReference type="NCBI Taxonomy" id="313007"/>
    <lineage>
        <taxon>Bacteria</taxon>
        <taxon>Bacillati</taxon>
        <taxon>Bacillota</taxon>
        <taxon>Bacilli</taxon>
        <taxon>Bacillales</taxon>
        <taxon>Caryophanaceae</taxon>
        <taxon>Ureibacillus</taxon>
    </lineage>
</organism>
<evidence type="ECO:0000313" key="3">
    <source>
        <dbReference type="Proteomes" id="UP001595978"/>
    </source>
</evidence>
<proteinExistence type="predicted"/>
<dbReference type="Pfam" id="PF19044">
    <property type="entry name" value="P-loop_TraG"/>
    <property type="match status" value="1"/>
</dbReference>
<evidence type="ECO:0000259" key="1">
    <source>
        <dbReference type="Pfam" id="PF19044"/>
    </source>
</evidence>
<feature type="domain" description="TraG P-loop" evidence="1">
    <location>
        <begin position="233"/>
        <end position="331"/>
    </location>
</feature>
<dbReference type="PANTHER" id="PTHR30121:SF6">
    <property type="entry name" value="SLR6007 PROTEIN"/>
    <property type="match status" value="1"/>
</dbReference>
<protein>
    <submittedName>
        <fullName evidence="2">VirB4 family type IV secretion system protein</fullName>
    </submittedName>
</protein>
<dbReference type="InterPro" id="IPR027417">
    <property type="entry name" value="P-loop_NTPase"/>
</dbReference>
<dbReference type="InterPro" id="IPR051162">
    <property type="entry name" value="T4SS_component"/>
</dbReference>
<dbReference type="EMBL" id="JBHSNQ010000187">
    <property type="protein sequence ID" value="MFC5543009.1"/>
    <property type="molecule type" value="Genomic_DNA"/>
</dbReference>
<comment type="caution">
    <text evidence="2">The sequence shown here is derived from an EMBL/GenBank/DDBJ whole genome shotgun (WGS) entry which is preliminary data.</text>
</comment>
<dbReference type="RefSeq" id="WP_342470576.1">
    <property type="nucleotide sequence ID" value="NZ_JBHSNQ010000187.1"/>
</dbReference>
<name>A0ABW0RFG8_9BACL</name>
<dbReference type="Gene3D" id="3.40.50.300">
    <property type="entry name" value="P-loop containing nucleotide triphosphate hydrolases"/>
    <property type="match status" value="2"/>
</dbReference>
<keyword evidence="3" id="KW-1185">Reference proteome</keyword>
<dbReference type="InterPro" id="IPR043964">
    <property type="entry name" value="P-loop_TraG"/>
</dbReference>
<accession>A0ABW0RFG8</accession>
<dbReference type="SUPFAM" id="SSF52540">
    <property type="entry name" value="P-loop containing nucleoside triphosphate hydrolases"/>
    <property type="match status" value="1"/>
</dbReference>
<dbReference type="PANTHER" id="PTHR30121">
    <property type="entry name" value="UNCHARACTERIZED PROTEIN YJGR-RELATED"/>
    <property type="match status" value="1"/>
</dbReference>
<gene>
    <name evidence="2" type="ORF">ACFPOH_14970</name>
</gene>